<keyword evidence="2" id="KW-1185">Reference proteome</keyword>
<evidence type="ECO:0000313" key="2">
    <source>
        <dbReference type="Proteomes" id="UP000814140"/>
    </source>
</evidence>
<gene>
    <name evidence="1" type="ORF">BV25DRAFT_371890</name>
</gene>
<protein>
    <submittedName>
        <fullName evidence="1">Uncharacterized protein</fullName>
    </submittedName>
</protein>
<name>A0ACB8T7D4_9AGAM</name>
<comment type="caution">
    <text evidence="1">The sequence shown here is derived from an EMBL/GenBank/DDBJ whole genome shotgun (WGS) entry which is preliminary data.</text>
</comment>
<reference evidence="1" key="2">
    <citation type="journal article" date="2022" name="New Phytol.">
        <title>Evolutionary transition to the ectomycorrhizal habit in the genomes of a hyperdiverse lineage of mushroom-forming fungi.</title>
        <authorList>
            <person name="Looney B."/>
            <person name="Miyauchi S."/>
            <person name="Morin E."/>
            <person name="Drula E."/>
            <person name="Courty P.E."/>
            <person name="Kohler A."/>
            <person name="Kuo A."/>
            <person name="LaButti K."/>
            <person name="Pangilinan J."/>
            <person name="Lipzen A."/>
            <person name="Riley R."/>
            <person name="Andreopoulos W."/>
            <person name="He G."/>
            <person name="Johnson J."/>
            <person name="Nolan M."/>
            <person name="Tritt A."/>
            <person name="Barry K.W."/>
            <person name="Grigoriev I.V."/>
            <person name="Nagy L.G."/>
            <person name="Hibbett D."/>
            <person name="Henrissat B."/>
            <person name="Matheny P.B."/>
            <person name="Labbe J."/>
            <person name="Martin F.M."/>
        </authorList>
    </citation>
    <scope>NUCLEOTIDE SEQUENCE</scope>
    <source>
        <strain evidence="1">HHB10654</strain>
    </source>
</reference>
<organism evidence="1 2">
    <name type="scientific">Artomyces pyxidatus</name>
    <dbReference type="NCBI Taxonomy" id="48021"/>
    <lineage>
        <taxon>Eukaryota</taxon>
        <taxon>Fungi</taxon>
        <taxon>Dikarya</taxon>
        <taxon>Basidiomycota</taxon>
        <taxon>Agaricomycotina</taxon>
        <taxon>Agaricomycetes</taxon>
        <taxon>Russulales</taxon>
        <taxon>Auriscalpiaceae</taxon>
        <taxon>Artomyces</taxon>
    </lineage>
</organism>
<evidence type="ECO:0000313" key="1">
    <source>
        <dbReference type="EMBL" id="KAI0063906.1"/>
    </source>
</evidence>
<proteinExistence type="predicted"/>
<dbReference type="Proteomes" id="UP000814140">
    <property type="component" value="Unassembled WGS sequence"/>
</dbReference>
<reference evidence="1" key="1">
    <citation type="submission" date="2021-03" db="EMBL/GenBank/DDBJ databases">
        <authorList>
            <consortium name="DOE Joint Genome Institute"/>
            <person name="Ahrendt S."/>
            <person name="Looney B.P."/>
            <person name="Miyauchi S."/>
            <person name="Morin E."/>
            <person name="Drula E."/>
            <person name="Courty P.E."/>
            <person name="Chicoki N."/>
            <person name="Fauchery L."/>
            <person name="Kohler A."/>
            <person name="Kuo A."/>
            <person name="Labutti K."/>
            <person name="Pangilinan J."/>
            <person name="Lipzen A."/>
            <person name="Riley R."/>
            <person name="Andreopoulos W."/>
            <person name="He G."/>
            <person name="Johnson J."/>
            <person name="Barry K.W."/>
            <person name="Grigoriev I.V."/>
            <person name="Nagy L."/>
            <person name="Hibbett D."/>
            <person name="Henrissat B."/>
            <person name="Matheny P.B."/>
            <person name="Labbe J."/>
            <person name="Martin F."/>
        </authorList>
    </citation>
    <scope>NUCLEOTIDE SEQUENCE</scope>
    <source>
        <strain evidence="1">HHB10654</strain>
    </source>
</reference>
<dbReference type="EMBL" id="MU277201">
    <property type="protein sequence ID" value="KAI0063906.1"/>
    <property type="molecule type" value="Genomic_DNA"/>
</dbReference>
<accession>A0ACB8T7D4</accession>
<sequence>MSAVYNSSTQIVDDNSPSISYSPPTAWSLGGTDNEYDGTTHGFFGINTAKSTASFQFNGSAVEVHGTVGPTDGVPSATYQIDNNPPVTVVNNVEAVTAYNLLFYKSPPLDPTATHTLVITPIGNDSDTHYWLDYILFTPPSGAITLPGTPIAAGSSSSISTASTSPAGTSSRPGATTSGVVPTPTPAPSTGNIGAIVGGTIGGFVGLVVLVALFYLFKTQRRFQRYYWSKRDIDELLGPELPPPVQYPKQYPDRGMHTFTLSTSSIPLMSAVEGRSGVAVSHASHGSRRAPGSATSHSSCLSDDTLLQSSTIPVPFTLSQQPASATTGKGGRLPPERPVTPSRYHSDGGIRLASGDSEVPSSEHPPVDIPPAYGRY</sequence>